<protein>
    <recommendedName>
        <fullName evidence="1">Alpha/beta hydrolase domain-containing protein</fullName>
    </recommendedName>
</protein>
<organism evidence="2 3">
    <name type="scientific">Spongiibacter thalassae</name>
    <dbReference type="NCBI Taxonomy" id="2721624"/>
    <lineage>
        <taxon>Bacteria</taxon>
        <taxon>Pseudomonadati</taxon>
        <taxon>Pseudomonadota</taxon>
        <taxon>Gammaproteobacteria</taxon>
        <taxon>Cellvibrionales</taxon>
        <taxon>Spongiibacteraceae</taxon>
        <taxon>Spongiibacter</taxon>
    </lineage>
</organism>
<evidence type="ECO:0000313" key="2">
    <source>
        <dbReference type="EMBL" id="NKI16533.1"/>
    </source>
</evidence>
<accession>A0ABX1GDI4</accession>
<comment type="caution">
    <text evidence="2">The sequence shown here is derived from an EMBL/GenBank/DDBJ whole genome shotgun (WGS) entry which is preliminary data.</text>
</comment>
<sequence length="443" mass="48269">MDEYDYEELEFFITGSALPYGAEGESQDYKTRFMVYRPKNPADFNGIAIVEWSNVTAQFDIPLDLVWSHPYVFKKGYMYVTVSAQEAGICGDSTNTGQCSATSLKSWNAERYGSLEHPGDDYSFDMFSQIIQSLRQNNGNTSLDAYADVSKVIAAGQSQSGMRMNQYLCNGADADARVVDAVFSDADTGVEITCRPRVPTIQMWTEDSAIPVEVTSKPNHEIWMVAGAPHEDKWQAVFQSEFTAKNNFGAEPSVSAEEIRESAGNWGQEGPVAGAGSAACLPEGNAYPRRYVVDAAFHALTVWMTTGLKAPTAPPLLFNNDTAPVEGSVPAGVTPPVFQTDQHGNALGGLRLPVMDVPVATYLGSTCFLFGQSFPFSLATNSTLYNSEDDYIEKFNESVNSAVSNGFLLREDAEDMMRRACAFPVVGGELTSCPEVNAASYYD</sequence>
<reference evidence="2 3" key="1">
    <citation type="submission" date="2020-04" db="EMBL/GenBank/DDBJ databases">
        <authorList>
            <person name="Yoon J."/>
        </authorList>
    </citation>
    <scope>NUCLEOTIDE SEQUENCE [LARGE SCALE GENOMIC DNA]</scope>
    <source>
        <strain evidence="2 3">KMU-166</strain>
    </source>
</reference>
<name>A0ABX1GDI4_9GAMM</name>
<dbReference type="Pfam" id="PF20091">
    <property type="entry name" value="Abhydrolase_10"/>
    <property type="match status" value="1"/>
</dbReference>
<dbReference type="InterPro" id="IPR045394">
    <property type="entry name" value="Abhydrolase_dom"/>
</dbReference>
<evidence type="ECO:0000313" key="3">
    <source>
        <dbReference type="Proteomes" id="UP000765845"/>
    </source>
</evidence>
<dbReference type="Proteomes" id="UP000765845">
    <property type="component" value="Unassembled WGS sequence"/>
</dbReference>
<proteinExistence type="predicted"/>
<keyword evidence="3" id="KW-1185">Reference proteome</keyword>
<dbReference type="EMBL" id="JAAWWK010000001">
    <property type="protein sequence ID" value="NKI16533.1"/>
    <property type="molecule type" value="Genomic_DNA"/>
</dbReference>
<feature type="domain" description="Alpha/beta hydrolase" evidence="1">
    <location>
        <begin position="2"/>
        <end position="418"/>
    </location>
</feature>
<gene>
    <name evidence="2" type="ORF">HCU74_03760</name>
</gene>
<evidence type="ECO:0000259" key="1">
    <source>
        <dbReference type="Pfam" id="PF20091"/>
    </source>
</evidence>